<proteinExistence type="predicted"/>
<evidence type="ECO:0000313" key="2">
    <source>
        <dbReference type="Proteomes" id="UP001152795"/>
    </source>
</evidence>
<keyword evidence="2" id="KW-1185">Reference proteome</keyword>
<dbReference type="Proteomes" id="UP001152795">
    <property type="component" value="Unassembled WGS sequence"/>
</dbReference>
<evidence type="ECO:0000313" key="1">
    <source>
        <dbReference type="EMBL" id="CAB3992024.1"/>
    </source>
</evidence>
<dbReference type="EMBL" id="CACRXK020001965">
    <property type="protein sequence ID" value="CAB3992024.1"/>
    <property type="molecule type" value="Genomic_DNA"/>
</dbReference>
<dbReference type="OrthoDB" id="5952997at2759"/>
<gene>
    <name evidence="1" type="ORF">PACLA_8A021794</name>
</gene>
<comment type="caution">
    <text evidence="1">The sequence shown here is derived from an EMBL/GenBank/DDBJ whole genome shotgun (WGS) entry which is preliminary data.</text>
</comment>
<sequence>MEMADVQVLVQSVANKQQQNKRKRDPDMYLDAVLECTVRKLNRERMERDEVLRKRQRTEVDDRTGYCASTDASLSGKSLIECPRTLNNDSTLSKSTDCDLDTDFASLENELSGDLKDLLDELSREFPCDFWVTDTNNNTPVETKDSEGDMWFSSFIEVLCST</sequence>
<dbReference type="AlphaFoldDB" id="A0A6S7GF12"/>
<name>A0A6S7GF12_PARCT</name>
<accession>A0A6S7GF12</accession>
<organism evidence="1 2">
    <name type="scientific">Paramuricea clavata</name>
    <name type="common">Red gorgonian</name>
    <name type="synonym">Violescent sea-whip</name>
    <dbReference type="NCBI Taxonomy" id="317549"/>
    <lineage>
        <taxon>Eukaryota</taxon>
        <taxon>Metazoa</taxon>
        <taxon>Cnidaria</taxon>
        <taxon>Anthozoa</taxon>
        <taxon>Octocorallia</taxon>
        <taxon>Malacalcyonacea</taxon>
        <taxon>Plexauridae</taxon>
        <taxon>Paramuricea</taxon>
    </lineage>
</organism>
<protein>
    <submittedName>
        <fullName evidence="1">Uncharacterized protein</fullName>
    </submittedName>
</protein>
<reference evidence="1" key="1">
    <citation type="submission" date="2020-04" db="EMBL/GenBank/DDBJ databases">
        <authorList>
            <person name="Alioto T."/>
            <person name="Alioto T."/>
            <person name="Gomez Garrido J."/>
        </authorList>
    </citation>
    <scope>NUCLEOTIDE SEQUENCE</scope>
    <source>
        <strain evidence="1">A484AB</strain>
    </source>
</reference>